<reference evidence="2" key="2">
    <citation type="submission" date="2020-09" db="EMBL/GenBank/DDBJ databases">
        <authorList>
            <person name="Sun Q."/>
            <person name="Zhou Y."/>
        </authorList>
    </citation>
    <scope>NUCLEOTIDE SEQUENCE</scope>
    <source>
        <strain evidence="2">CGMCC 1.15519</strain>
    </source>
</reference>
<dbReference type="EMBL" id="BMJM01000009">
    <property type="protein sequence ID" value="GGE17121.1"/>
    <property type="molecule type" value="Genomic_DNA"/>
</dbReference>
<keyword evidence="3" id="KW-1185">Reference proteome</keyword>
<keyword evidence="1" id="KW-0472">Membrane</keyword>
<proteinExistence type="predicted"/>
<dbReference type="Proteomes" id="UP000635071">
    <property type="component" value="Unassembled WGS sequence"/>
</dbReference>
<evidence type="ECO:0000313" key="3">
    <source>
        <dbReference type="Proteomes" id="UP000635071"/>
    </source>
</evidence>
<name>A0A916ZWN8_9SPHN</name>
<keyword evidence="1" id="KW-0812">Transmembrane</keyword>
<gene>
    <name evidence="2" type="ORF">GCM10011529_24500</name>
</gene>
<keyword evidence="1" id="KW-1133">Transmembrane helix</keyword>
<reference evidence="2" key="1">
    <citation type="journal article" date="2014" name="Int. J. Syst. Evol. Microbiol.">
        <title>Complete genome sequence of Corynebacterium casei LMG S-19264T (=DSM 44701T), isolated from a smear-ripened cheese.</title>
        <authorList>
            <consortium name="US DOE Joint Genome Institute (JGI-PGF)"/>
            <person name="Walter F."/>
            <person name="Albersmeier A."/>
            <person name="Kalinowski J."/>
            <person name="Ruckert C."/>
        </authorList>
    </citation>
    <scope>NUCLEOTIDE SEQUENCE</scope>
    <source>
        <strain evidence="2">CGMCC 1.15519</strain>
    </source>
</reference>
<accession>A0A916ZWN8</accession>
<organism evidence="2 3">
    <name type="scientific">Sandarakinorhabdus glacialis</name>
    <dbReference type="NCBI Taxonomy" id="1614636"/>
    <lineage>
        <taxon>Bacteria</taxon>
        <taxon>Pseudomonadati</taxon>
        <taxon>Pseudomonadota</taxon>
        <taxon>Alphaproteobacteria</taxon>
        <taxon>Sphingomonadales</taxon>
        <taxon>Sphingosinicellaceae</taxon>
        <taxon>Sandarakinorhabdus</taxon>
    </lineage>
</organism>
<protein>
    <submittedName>
        <fullName evidence="2">Uncharacterized protein</fullName>
    </submittedName>
</protein>
<dbReference type="AlphaFoldDB" id="A0A916ZWN8"/>
<evidence type="ECO:0000313" key="2">
    <source>
        <dbReference type="EMBL" id="GGE17121.1"/>
    </source>
</evidence>
<evidence type="ECO:0000256" key="1">
    <source>
        <dbReference type="SAM" id="Phobius"/>
    </source>
</evidence>
<dbReference type="RefSeq" id="WP_188763257.1">
    <property type="nucleotide sequence ID" value="NZ_BMJM01000009.1"/>
</dbReference>
<feature type="transmembrane region" description="Helical" evidence="1">
    <location>
        <begin position="21"/>
        <end position="50"/>
    </location>
</feature>
<sequence>MAVNEPPAMGTGRAVLMTAGILVLLAGFLGIGPALGLVPLYTALLLLWYFGSVDEFTGAPSSRA</sequence>
<comment type="caution">
    <text evidence="2">The sequence shown here is derived from an EMBL/GenBank/DDBJ whole genome shotgun (WGS) entry which is preliminary data.</text>
</comment>